<evidence type="ECO:0000313" key="2">
    <source>
        <dbReference type="Proteomes" id="UP000494255"/>
    </source>
</evidence>
<dbReference type="EMBL" id="CADIKC010000007">
    <property type="protein sequence ID" value="CAB3721784.1"/>
    <property type="molecule type" value="Genomic_DNA"/>
</dbReference>
<protein>
    <submittedName>
        <fullName evidence="1">Uncharacterized protein</fullName>
    </submittedName>
</protein>
<dbReference type="AlphaFoldDB" id="A0A6J5BZB0"/>
<keyword evidence="2" id="KW-1185">Reference proteome</keyword>
<name>A0A6J5BZB0_9BURK</name>
<dbReference type="Proteomes" id="UP000494255">
    <property type="component" value="Unassembled WGS sequence"/>
</dbReference>
<reference evidence="1 2" key="1">
    <citation type="submission" date="2020-04" db="EMBL/GenBank/DDBJ databases">
        <authorList>
            <person name="De Canck E."/>
        </authorList>
    </citation>
    <scope>NUCLEOTIDE SEQUENCE [LARGE SCALE GENOMIC DNA]</scope>
    <source>
        <strain evidence="1 2">LMG 24238</strain>
    </source>
</reference>
<gene>
    <name evidence="1" type="ORF">LMG24238_04969</name>
</gene>
<sequence>MWGDLRTWPVYGRWWPVVAADRYLTNIPAGRAQAVGLVG</sequence>
<accession>A0A6J5BZB0</accession>
<evidence type="ECO:0000313" key="1">
    <source>
        <dbReference type="EMBL" id="CAB3721784.1"/>
    </source>
</evidence>
<organism evidence="1 2">
    <name type="scientific">Paraburkholderia sediminicola</name>
    <dbReference type="NCBI Taxonomy" id="458836"/>
    <lineage>
        <taxon>Bacteria</taxon>
        <taxon>Pseudomonadati</taxon>
        <taxon>Pseudomonadota</taxon>
        <taxon>Betaproteobacteria</taxon>
        <taxon>Burkholderiales</taxon>
        <taxon>Burkholderiaceae</taxon>
        <taxon>Paraburkholderia</taxon>
    </lineage>
</organism>
<proteinExistence type="predicted"/>